<gene>
    <name evidence="3" type="ORF">SAMN05421677_1135</name>
</gene>
<dbReference type="InterPro" id="IPR002937">
    <property type="entry name" value="Amino_oxidase"/>
</dbReference>
<dbReference type="InterPro" id="IPR050703">
    <property type="entry name" value="Flavin_MAO"/>
</dbReference>
<dbReference type="Pfam" id="PF01593">
    <property type="entry name" value="Amino_oxidase"/>
    <property type="match status" value="1"/>
</dbReference>
<dbReference type="GO" id="GO:0016491">
    <property type="term" value="F:oxidoreductase activity"/>
    <property type="evidence" value="ECO:0007669"/>
    <property type="project" value="InterPro"/>
</dbReference>
<dbReference type="STRING" id="240303.SAMN05421677_1135"/>
<dbReference type="SUPFAM" id="SSF54373">
    <property type="entry name" value="FAD-linked reductases, C-terminal domain"/>
    <property type="match status" value="1"/>
</dbReference>
<evidence type="ECO:0000313" key="3">
    <source>
        <dbReference type="EMBL" id="SDP16539.1"/>
    </source>
</evidence>
<dbReference type="Proteomes" id="UP000198860">
    <property type="component" value="Unassembled WGS sequence"/>
</dbReference>
<accession>A0A1H0QIG0</accession>
<proteinExistence type="inferred from homology"/>
<dbReference type="InterPro" id="IPR036188">
    <property type="entry name" value="FAD/NAD-bd_sf"/>
</dbReference>
<dbReference type="PANTHER" id="PTHR43563">
    <property type="entry name" value="AMINE OXIDASE"/>
    <property type="match status" value="1"/>
</dbReference>
<evidence type="ECO:0000259" key="2">
    <source>
        <dbReference type="Pfam" id="PF01593"/>
    </source>
</evidence>
<dbReference type="RefSeq" id="WP_089652950.1">
    <property type="nucleotide sequence ID" value="NZ_FNIZ01000013.1"/>
</dbReference>
<protein>
    <submittedName>
        <fullName evidence="3">Monoamine oxidase</fullName>
    </submittedName>
</protein>
<evidence type="ECO:0000256" key="1">
    <source>
        <dbReference type="ARBA" id="ARBA00005995"/>
    </source>
</evidence>
<feature type="domain" description="Amine oxidase" evidence="2">
    <location>
        <begin position="112"/>
        <end position="361"/>
    </location>
</feature>
<dbReference type="Gene3D" id="3.50.50.60">
    <property type="entry name" value="FAD/NAD(P)-binding domain"/>
    <property type="match status" value="2"/>
</dbReference>
<reference evidence="4" key="1">
    <citation type="submission" date="2016-10" db="EMBL/GenBank/DDBJ databases">
        <authorList>
            <person name="Varghese N."/>
            <person name="Submissions S."/>
        </authorList>
    </citation>
    <scope>NUCLEOTIDE SEQUENCE [LARGE SCALE GENOMIC DNA]</scope>
    <source>
        <strain evidence="4">CGMCC 1.3703</strain>
    </source>
</reference>
<organism evidence="3 4">
    <name type="scientific">Halobacillus aidingensis</name>
    <dbReference type="NCBI Taxonomy" id="240303"/>
    <lineage>
        <taxon>Bacteria</taxon>
        <taxon>Bacillati</taxon>
        <taxon>Bacillota</taxon>
        <taxon>Bacilli</taxon>
        <taxon>Bacillales</taxon>
        <taxon>Bacillaceae</taxon>
        <taxon>Halobacillus</taxon>
    </lineage>
</organism>
<dbReference type="PANTHER" id="PTHR43563:SF1">
    <property type="entry name" value="AMINE OXIDASE [FLAVIN-CONTAINING] B"/>
    <property type="match status" value="1"/>
</dbReference>
<evidence type="ECO:0000313" key="4">
    <source>
        <dbReference type="Proteomes" id="UP000198860"/>
    </source>
</evidence>
<dbReference type="EMBL" id="FNIZ01000013">
    <property type="protein sequence ID" value="SDP16539.1"/>
    <property type="molecule type" value="Genomic_DNA"/>
</dbReference>
<dbReference type="OrthoDB" id="56323at2"/>
<name>A0A1H0QIG0_HALAD</name>
<sequence length="368" mass="40225">MKNPVVIVGAGLSGLRAASLLAAQGVECKVLEARDRIGGRVLSTSDPNRPDLGKFDLGPTWYWPQYESTISNLVKELNLETFVQHTKGAMLSERSQNMSPERFVLPENSIERSIRLKGGVQSLIDAVEDTIPSGFIELETRVTAIQLDKDGAITVEADLADGRRKKVSASAVILALPPRMVAHHIDFSPSLPQDTINDLISKPTWMAGQAKAIAVYDRPFWREAGLSGFATSWVGPLQEIHDASPETGAGALFGFFGMPPKARREMGEDQVLQLVIDQLVRLFGTSAQNVRAILYKDWSKDSETAAEEDLELLRDFPSYGLPQKKGVWEKKIIFAGTEADSESGGHLDGALLAAEKAVNEINILNNNF</sequence>
<keyword evidence="4" id="KW-1185">Reference proteome</keyword>
<dbReference type="SUPFAM" id="SSF51905">
    <property type="entry name" value="FAD/NAD(P)-binding domain"/>
    <property type="match status" value="1"/>
</dbReference>
<comment type="similarity">
    <text evidence="1">Belongs to the flavin monoamine oxidase family.</text>
</comment>
<dbReference type="AlphaFoldDB" id="A0A1H0QIG0"/>
<dbReference type="Pfam" id="PF13450">
    <property type="entry name" value="NAD_binding_8"/>
    <property type="match status" value="1"/>
</dbReference>